<organism evidence="1 2">
    <name type="scientific">Lentinus brumalis</name>
    <dbReference type="NCBI Taxonomy" id="2498619"/>
    <lineage>
        <taxon>Eukaryota</taxon>
        <taxon>Fungi</taxon>
        <taxon>Dikarya</taxon>
        <taxon>Basidiomycota</taxon>
        <taxon>Agaricomycotina</taxon>
        <taxon>Agaricomycetes</taxon>
        <taxon>Polyporales</taxon>
        <taxon>Polyporaceae</taxon>
        <taxon>Lentinus</taxon>
    </lineage>
</organism>
<protein>
    <submittedName>
        <fullName evidence="1">Uncharacterized protein</fullName>
    </submittedName>
</protein>
<accession>A0A371CXT7</accession>
<dbReference type="EMBL" id="KZ857441">
    <property type="protein sequence ID" value="RDX45086.1"/>
    <property type="molecule type" value="Genomic_DNA"/>
</dbReference>
<evidence type="ECO:0000313" key="1">
    <source>
        <dbReference type="EMBL" id="RDX45086.1"/>
    </source>
</evidence>
<keyword evidence="2" id="KW-1185">Reference proteome</keyword>
<name>A0A371CXT7_9APHY</name>
<dbReference type="STRING" id="139420.A0A371CXT7"/>
<evidence type="ECO:0000313" key="2">
    <source>
        <dbReference type="Proteomes" id="UP000256964"/>
    </source>
</evidence>
<dbReference type="Proteomes" id="UP000256964">
    <property type="component" value="Unassembled WGS sequence"/>
</dbReference>
<sequence length="270" mass="30324">MPVIFSDLDPEQVCKCFGDIYSFMQAEWGHCWHLPDRLQLEDGITLPLCATYGIRHMLASSDKGTDRWLNNAKIIFRHHFIMGNESNEKLAELACKTVCHYAVEDRAFRHVFGLALKTLELMYDKQGARHTSETLAHARAMYELQMAAWDPSGGFLSYRDTTKAIYVLLHCIRATISGQTRLTSSQADAMLTWGRQELFRVQGWLHGLEWTGLHKGCLAIYGDAASILAFPHVASHFLVEMIINPLITLCSTPGGLALVSEELVSAVEHT</sequence>
<gene>
    <name evidence="1" type="ORF">OH76DRAFT_1408356</name>
</gene>
<proteinExistence type="predicted"/>
<reference evidence="1 2" key="1">
    <citation type="journal article" date="2018" name="Biotechnol. Biofuels">
        <title>Integrative visual omics of the white-rot fungus Polyporus brumalis exposes the biotechnological potential of its oxidative enzymes for delignifying raw plant biomass.</title>
        <authorList>
            <person name="Miyauchi S."/>
            <person name="Rancon A."/>
            <person name="Drula E."/>
            <person name="Hage H."/>
            <person name="Chaduli D."/>
            <person name="Favel A."/>
            <person name="Grisel S."/>
            <person name="Henrissat B."/>
            <person name="Herpoel-Gimbert I."/>
            <person name="Ruiz-Duenas F.J."/>
            <person name="Chevret D."/>
            <person name="Hainaut M."/>
            <person name="Lin J."/>
            <person name="Wang M."/>
            <person name="Pangilinan J."/>
            <person name="Lipzen A."/>
            <person name="Lesage-Meessen L."/>
            <person name="Navarro D."/>
            <person name="Riley R."/>
            <person name="Grigoriev I.V."/>
            <person name="Zhou S."/>
            <person name="Raouche S."/>
            <person name="Rosso M.N."/>
        </authorList>
    </citation>
    <scope>NUCLEOTIDE SEQUENCE [LARGE SCALE GENOMIC DNA]</scope>
    <source>
        <strain evidence="1 2">BRFM 1820</strain>
    </source>
</reference>
<dbReference type="AlphaFoldDB" id="A0A371CXT7"/>